<dbReference type="AlphaFoldDB" id="A0A2P2NR08"/>
<dbReference type="EMBL" id="GGEC01064380">
    <property type="protein sequence ID" value="MBX44864.1"/>
    <property type="molecule type" value="Transcribed_RNA"/>
</dbReference>
<evidence type="ECO:0000313" key="1">
    <source>
        <dbReference type="EMBL" id="MBX44864.1"/>
    </source>
</evidence>
<organism evidence="1">
    <name type="scientific">Rhizophora mucronata</name>
    <name type="common">Asiatic mangrove</name>
    <dbReference type="NCBI Taxonomy" id="61149"/>
    <lineage>
        <taxon>Eukaryota</taxon>
        <taxon>Viridiplantae</taxon>
        <taxon>Streptophyta</taxon>
        <taxon>Embryophyta</taxon>
        <taxon>Tracheophyta</taxon>
        <taxon>Spermatophyta</taxon>
        <taxon>Magnoliopsida</taxon>
        <taxon>eudicotyledons</taxon>
        <taxon>Gunneridae</taxon>
        <taxon>Pentapetalae</taxon>
        <taxon>rosids</taxon>
        <taxon>fabids</taxon>
        <taxon>Malpighiales</taxon>
        <taxon>Rhizophoraceae</taxon>
        <taxon>Rhizophora</taxon>
    </lineage>
</organism>
<reference evidence="1" key="1">
    <citation type="submission" date="2018-02" db="EMBL/GenBank/DDBJ databases">
        <title>Rhizophora mucronata_Transcriptome.</title>
        <authorList>
            <person name="Meera S.P."/>
            <person name="Sreeshan A."/>
            <person name="Augustine A."/>
        </authorList>
    </citation>
    <scope>NUCLEOTIDE SEQUENCE</scope>
    <source>
        <tissue evidence="1">Leaf</tissue>
    </source>
</reference>
<accession>A0A2P2NR08</accession>
<sequence length="45" mass="5150">MMAVAAINWLNHCCLPELQQNTRENIAYLPMHDFCAPCIFRSLGL</sequence>
<name>A0A2P2NR08_RHIMU</name>
<protein>
    <submittedName>
        <fullName evidence="1">Uncharacterized protein</fullName>
    </submittedName>
</protein>
<proteinExistence type="predicted"/>